<evidence type="ECO:0000256" key="7">
    <source>
        <dbReference type="HAMAP-Rule" id="MF_00802"/>
    </source>
</evidence>
<dbReference type="EMBL" id="BAABKD010000002">
    <property type="protein sequence ID" value="GAA5085816.1"/>
    <property type="molecule type" value="Genomic_DNA"/>
</dbReference>
<evidence type="ECO:0000256" key="6">
    <source>
        <dbReference type="ARBA" id="ARBA00023268"/>
    </source>
</evidence>
<comment type="catalytic activity">
    <reaction evidence="7">
        <text>[glutamine synthetase]-L-tyrosine + ATP = [glutamine synthetase]-O(4)-(5'-adenylyl)-L-tyrosine + diphosphate</text>
        <dbReference type="Rhea" id="RHEA:18589"/>
        <dbReference type="Rhea" id="RHEA-COMP:10660"/>
        <dbReference type="Rhea" id="RHEA-COMP:10661"/>
        <dbReference type="ChEBI" id="CHEBI:30616"/>
        <dbReference type="ChEBI" id="CHEBI:33019"/>
        <dbReference type="ChEBI" id="CHEBI:46858"/>
        <dbReference type="ChEBI" id="CHEBI:83624"/>
        <dbReference type="EC" id="2.7.7.42"/>
    </reaction>
</comment>
<feature type="domain" description="PII-uridylyltransferase/Glutamine-synthetase adenylyltransferase" evidence="9">
    <location>
        <begin position="276"/>
        <end position="419"/>
    </location>
</feature>
<evidence type="ECO:0000256" key="2">
    <source>
        <dbReference type="ARBA" id="ARBA00022695"/>
    </source>
</evidence>
<dbReference type="InterPro" id="IPR023057">
    <property type="entry name" value="GlnE"/>
</dbReference>
<dbReference type="Gene3D" id="1.20.120.330">
    <property type="entry name" value="Nucleotidyltransferases domain 2"/>
    <property type="match status" value="2"/>
</dbReference>
<dbReference type="Pfam" id="PF08335">
    <property type="entry name" value="GlnD_UR_UTase"/>
    <property type="match status" value="2"/>
</dbReference>
<keyword evidence="10" id="KW-0436">Ligase</keyword>
<dbReference type="Gene3D" id="3.30.460.10">
    <property type="entry name" value="Beta Polymerase, domain 2"/>
    <property type="match status" value="2"/>
</dbReference>
<feature type="region of interest" description="Adenylyl transferase" evidence="7">
    <location>
        <begin position="422"/>
        <end position="907"/>
    </location>
</feature>
<feature type="domain" description="Glutamate-ammonia ligase adenylyltransferase repeated" evidence="8">
    <location>
        <begin position="5"/>
        <end position="241"/>
    </location>
</feature>
<evidence type="ECO:0000313" key="10">
    <source>
        <dbReference type="EMBL" id="GAA5085816.1"/>
    </source>
</evidence>
<evidence type="ECO:0000256" key="3">
    <source>
        <dbReference type="ARBA" id="ARBA00022741"/>
    </source>
</evidence>
<evidence type="ECO:0000313" key="11">
    <source>
        <dbReference type="Proteomes" id="UP001500227"/>
    </source>
</evidence>
<proteinExistence type="inferred from homology"/>
<comment type="similarity">
    <text evidence="7">Belongs to the GlnE family.</text>
</comment>
<evidence type="ECO:0000259" key="8">
    <source>
        <dbReference type="Pfam" id="PF03710"/>
    </source>
</evidence>
<dbReference type="InterPro" id="IPR005190">
    <property type="entry name" value="GlnE_rpt_dom"/>
</dbReference>
<dbReference type="PANTHER" id="PTHR30621">
    <property type="entry name" value="GLUTAMINE SYNTHETASE ADENYLYLTRANSFERASE"/>
    <property type="match status" value="1"/>
</dbReference>
<dbReference type="NCBIfam" id="NF008292">
    <property type="entry name" value="PRK11072.1"/>
    <property type="match status" value="1"/>
</dbReference>
<dbReference type="PANTHER" id="PTHR30621:SF0">
    <property type="entry name" value="BIFUNCTIONAL GLUTAMINE SYNTHETASE ADENYLYLTRANSFERASE_ADENYLYL-REMOVING ENZYME"/>
    <property type="match status" value="1"/>
</dbReference>
<dbReference type="Proteomes" id="UP001500227">
    <property type="component" value="Unassembled WGS sequence"/>
</dbReference>
<keyword evidence="11" id="KW-1185">Reference proteome</keyword>
<keyword evidence="1 7" id="KW-0808">Transferase</keyword>
<reference evidence="11" key="1">
    <citation type="journal article" date="2019" name="Int. J. Syst. Evol. Microbiol.">
        <title>The Global Catalogue of Microorganisms (GCM) 10K type strain sequencing project: providing services to taxonomists for standard genome sequencing and annotation.</title>
        <authorList>
            <consortium name="The Broad Institute Genomics Platform"/>
            <consortium name="The Broad Institute Genome Sequencing Center for Infectious Disease"/>
            <person name="Wu L."/>
            <person name="Ma J."/>
        </authorList>
    </citation>
    <scope>NUCLEOTIDE SEQUENCE [LARGE SCALE GENOMIC DNA]</scope>
    <source>
        <strain evidence="11">JCM 18423</strain>
    </source>
</reference>
<keyword evidence="4 7" id="KW-0067">ATP-binding</keyword>
<dbReference type="RefSeq" id="WP_345369372.1">
    <property type="nucleotide sequence ID" value="NZ_BAABKD010000002.1"/>
</dbReference>
<evidence type="ECO:0000256" key="1">
    <source>
        <dbReference type="ARBA" id="ARBA00022679"/>
    </source>
</evidence>
<feature type="domain" description="Glutamate-ammonia ligase adenylyltransferase repeated" evidence="8">
    <location>
        <begin position="525"/>
        <end position="768"/>
    </location>
</feature>
<evidence type="ECO:0000259" key="9">
    <source>
        <dbReference type="Pfam" id="PF08335"/>
    </source>
</evidence>
<keyword evidence="5 7" id="KW-0460">Magnesium</keyword>
<protein>
    <recommendedName>
        <fullName evidence="7">Bifunctional glutamine synthetase adenylyltransferase/adenylyl-removing enzyme</fullName>
    </recommendedName>
    <alternativeName>
        <fullName evidence="7">ATP:glutamine synthetase adenylyltransferase</fullName>
    </alternativeName>
    <alternativeName>
        <fullName evidence="7">ATase</fullName>
    </alternativeName>
    <domain>
        <recommendedName>
            <fullName evidence="7">Glutamine synthetase adenylyl-L-tyrosine phosphorylase</fullName>
            <ecNumber evidence="7">2.7.7.89</ecNumber>
        </recommendedName>
        <alternativeName>
            <fullName evidence="7">Adenylyl removase</fullName>
            <shortName evidence="7">AR</shortName>
            <shortName evidence="7">AT-N</shortName>
        </alternativeName>
    </domain>
    <domain>
        <recommendedName>
            <fullName evidence="7">Glutamine synthetase adenylyl transferase</fullName>
            <ecNumber evidence="7">2.7.7.42</ecNumber>
        </recommendedName>
        <alternativeName>
            <fullName evidence="7">Adenylyl transferase</fullName>
            <shortName evidence="7">AT</shortName>
            <shortName evidence="7">AT-C</shortName>
        </alternativeName>
    </domain>
</protein>
<name>A0ABP9LYV6_9BURK</name>
<dbReference type="Pfam" id="PF03710">
    <property type="entry name" value="GlnE"/>
    <property type="match status" value="2"/>
</dbReference>
<dbReference type="GO" id="GO:0016874">
    <property type="term" value="F:ligase activity"/>
    <property type="evidence" value="ECO:0007669"/>
    <property type="project" value="UniProtKB-KW"/>
</dbReference>
<dbReference type="HAMAP" id="MF_00802">
    <property type="entry name" value="GlnE"/>
    <property type="match status" value="1"/>
</dbReference>
<comment type="caution">
    <text evidence="10">The sequence shown here is derived from an EMBL/GenBank/DDBJ whole genome shotgun (WGS) entry which is preliminary data.</text>
</comment>
<comment type="function">
    <text evidence="7">Involved in the regulation of glutamine synthetase GlnA, a key enzyme in the process to assimilate ammonia. When cellular nitrogen levels are high, the C-terminal adenylyl transferase (AT) inactivates GlnA by covalent transfer of an adenylyl group from ATP to specific tyrosine residue of GlnA, thus reducing its activity. Conversely, when nitrogen levels are low, the N-terminal adenylyl removase (AR) activates GlnA by removing the adenylyl group by phosphorolysis, increasing its activity. The regulatory region of GlnE binds the signal transduction protein PII (GlnB) which indicates the nitrogen status of the cell.</text>
</comment>
<keyword evidence="6 7" id="KW-0511">Multifunctional enzyme</keyword>
<dbReference type="InterPro" id="IPR043519">
    <property type="entry name" value="NT_sf"/>
</dbReference>
<accession>A0ABP9LYV6</accession>
<dbReference type="Gene3D" id="1.20.120.1510">
    <property type="match status" value="1"/>
</dbReference>
<organism evidence="10 11">
    <name type="scientific">Paenalcaligenes hermetiae</name>
    <dbReference type="NCBI Taxonomy" id="1157987"/>
    <lineage>
        <taxon>Bacteria</taxon>
        <taxon>Pseudomonadati</taxon>
        <taxon>Pseudomonadota</taxon>
        <taxon>Betaproteobacteria</taxon>
        <taxon>Burkholderiales</taxon>
        <taxon>Alcaligenaceae</taxon>
        <taxon>Paenalcaligenes</taxon>
    </lineage>
</organism>
<feature type="region of interest" description="Adenylyl removase" evidence="7">
    <location>
        <begin position="1"/>
        <end position="422"/>
    </location>
</feature>
<sequence length="907" mass="104065">MMDLQSTLNWSGALRRQLVATPELADWLQAQSKYEVTPTVIQDWFDALRPQEYTEEALKKQLRLVRRRVFFTLMVRDVHSRASLAEVSTAMSFLADLSVSKAYEWVSHALSEAHGTPIDPKTGLPLEMLIVAMGKWGGYELNVSSDIDLITLYDGEGETQGRRPRSYHEYFGRLTQRLLPILSQTNAFGHVFRTDLRLRPDGDVGPLAWSLNALENYFLHQGREWERYAWIKGRLIQVKSHAESQPQYAQQRLENLRTPFVYRKYFDFDALASLRDLRERIRQDWERKVIAKDSLESTHNIKLGDGGIREIEFVVQLNQLIRGGRWPSLQQQNLHAAVHAQVQADLMDDELARRLLNAYDFLRRTEHFLQYKEDEQTHLLPTDADTYARLAYSFGLSTDSFTQQLNEHRQFVHQSFQDAFRIAGVEKKTRATTAIAPTLPSPPMSSSDHAELEAQSQQLLHSNRIQRLPPHSLKRLQRLLPLLRQAACATDHPVETNKRLHTIMEQIASRSAYLALLLEYPETIQRMATIAGASPWAAHYLAQYPLVLDSLIEWKDLLEAPDFTALAEQLRLELDACVLPNGQADIERQMNLMRDLQHQVSFQLLAQDIAGLLTVEVLADQLSALADLLIEETIYRTWPLAQPRQQPPDPPTPQFAVIAYGKLGGKELGYASDLDLVFLYDDPNQDQVEKYVRLGRRMVSWLSTMTSSGRMYEVDMRLRPDGDAGLIAVSIDGFEKYQSQQAWSWEHQAITRARFVAGDPQIGARFEKVRQDILLQKRDPIAFKREVITMREKIAQAHPNKSDLFDIKHDRGGMVDIEFMTQYLVLCYAHRYPALLNNLGNIALLGIAAEHQLIPRTLSQQAIQAYRTFRRYQHNLRLQGAAVARLPLHQVQAERDAVMALWQAVMN</sequence>
<keyword evidence="2 7" id="KW-0548">Nucleotidyltransferase</keyword>
<dbReference type="EC" id="2.7.7.42" evidence="7"/>
<gene>
    <name evidence="7 10" type="primary">glnE</name>
    <name evidence="10" type="ORF">GCM10023337_04950</name>
</gene>
<comment type="cofactor">
    <cofactor evidence="7">
        <name>Mg(2+)</name>
        <dbReference type="ChEBI" id="CHEBI:18420"/>
    </cofactor>
</comment>
<evidence type="ECO:0000256" key="5">
    <source>
        <dbReference type="ARBA" id="ARBA00022842"/>
    </source>
</evidence>
<evidence type="ECO:0000256" key="4">
    <source>
        <dbReference type="ARBA" id="ARBA00022840"/>
    </source>
</evidence>
<dbReference type="SUPFAM" id="SSF81593">
    <property type="entry name" value="Nucleotidyltransferase substrate binding subunit/domain"/>
    <property type="match status" value="2"/>
</dbReference>
<dbReference type="EC" id="2.7.7.89" evidence="7"/>
<feature type="domain" description="PII-uridylyltransferase/Glutamine-synthetase adenylyltransferase" evidence="9">
    <location>
        <begin position="790"/>
        <end position="882"/>
    </location>
</feature>
<comment type="catalytic activity">
    <reaction evidence="7">
        <text>[glutamine synthetase]-O(4)-(5'-adenylyl)-L-tyrosine + phosphate = [glutamine synthetase]-L-tyrosine + ADP</text>
        <dbReference type="Rhea" id="RHEA:43716"/>
        <dbReference type="Rhea" id="RHEA-COMP:10660"/>
        <dbReference type="Rhea" id="RHEA-COMP:10661"/>
        <dbReference type="ChEBI" id="CHEBI:43474"/>
        <dbReference type="ChEBI" id="CHEBI:46858"/>
        <dbReference type="ChEBI" id="CHEBI:83624"/>
        <dbReference type="ChEBI" id="CHEBI:456216"/>
        <dbReference type="EC" id="2.7.7.89"/>
    </reaction>
</comment>
<keyword evidence="3 7" id="KW-0547">Nucleotide-binding</keyword>
<dbReference type="GO" id="GO:0016779">
    <property type="term" value="F:nucleotidyltransferase activity"/>
    <property type="evidence" value="ECO:0007669"/>
    <property type="project" value="UniProtKB-KW"/>
</dbReference>
<dbReference type="CDD" id="cd05401">
    <property type="entry name" value="NT_GlnE_GlnD_like"/>
    <property type="match status" value="2"/>
</dbReference>
<dbReference type="SUPFAM" id="SSF81301">
    <property type="entry name" value="Nucleotidyltransferase"/>
    <property type="match status" value="2"/>
</dbReference>
<dbReference type="InterPro" id="IPR013546">
    <property type="entry name" value="PII_UdlTrfase/GS_AdlTrfase"/>
</dbReference>